<evidence type="ECO:0000256" key="1">
    <source>
        <dbReference type="SAM" id="MobiDB-lite"/>
    </source>
</evidence>
<protein>
    <submittedName>
        <fullName evidence="2">Uncharacterized protein</fullName>
    </submittedName>
</protein>
<evidence type="ECO:0000313" key="3">
    <source>
        <dbReference type="Proteomes" id="UP001055439"/>
    </source>
</evidence>
<feature type="region of interest" description="Disordered" evidence="1">
    <location>
        <begin position="85"/>
        <end position="163"/>
    </location>
</feature>
<gene>
    <name evidence="2" type="ORF">MUK42_03662</name>
</gene>
<dbReference type="AlphaFoldDB" id="A0A9E7GRL7"/>
<proteinExistence type="predicted"/>
<dbReference type="Proteomes" id="UP001055439">
    <property type="component" value="Chromosome 7"/>
</dbReference>
<dbReference type="OrthoDB" id="10382255at2759"/>
<name>A0A9E7GRL7_9LILI</name>
<dbReference type="EMBL" id="CP097509">
    <property type="protein sequence ID" value="URE16053.1"/>
    <property type="molecule type" value="Genomic_DNA"/>
</dbReference>
<keyword evidence="3" id="KW-1185">Reference proteome</keyword>
<organism evidence="2 3">
    <name type="scientific">Musa troglodytarum</name>
    <name type="common">fe'i banana</name>
    <dbReference type="NCBI Taxonomy" id="320322"/>
    <lineage>
        <taxon>Eukaryota</taxon>
        <taxon>Viridiplantae</taxon>
        <taxon>Streptophyta</taxon>
        <taxon>Embryophyta</taxon>
        <taxon>Tracheophyta</taxon>
        <taxon>Spermatophyta</taxon>
        <taxon>Magnoliopsida</taxon>
        <taxon>Liliopsida</taxon>
        <taxon>Zingiberales</taxon>
        <taxon>Musaceae</taxon>
        <taxon>Musa</taxon>
    </lineage>
</organism>
<evidence type="ECO:0000313" key="2">
    <source>
        <dbReference type="EMBL" id="URE16053.1"/>
    </source>
</evidence>
<feature type="region of interest" description="Disordered" evidence="1">
    <location>
        <begin position="1"/>
        <end position="43"/>
    </location>
</feature>
<accession>A0A9E7GRL7</accession>
<sequence length="163" mass="17443">MSAFPPPPREHPPFSTIHRSAAPPLTRNRRNENGGPTTRGGCPIARITTLRTLSICFLCVTCRAGESGAHNPRNLTAAVVPISFPAHHQPSDSSNRERESNISAHCRAASSDGPDEPTVGGRTIRAGGPKCLDGRELDQIDVPSPFRGVTGAFHGGNLRKRRP</sequence>
<reference evidence="2" key="1">
    <citation type="submission" date="2022-05" db="EMBL/GenBank/DDBJ databases">
        <title>The Musa troglodytarum L. genome provides insights into the mechanism of non-climacteric behaviour and enrichment of carotenoids.</title>
        <authorList>
            <person name="Wang J."/>
        </authorList>
    </citation>
    <scope>NUCLEOTIDE SEQUENCE</scope>
    <source>
        <tissue evidence="2">Leaf</tissue>
    </source>
</reference>